<sequence length="113" mass="13106">MLATTKNQLRDIQKFCQQWKTRHEVAAKPPKGEVHNLQILIGSRGASRRHSRYANTVNYTAPGEDYEASERKTISIFWLVHLVEERLYEVVYDAQELPIWPTTQEPAPPSMKN</sequence>
<protein>
    <submittedName>
        <fullName evidence="1">Uncharacterized protein</fullName>
    </submittedName>
</protein>
<reference evidence="1" key="1">
    <citation type="submission" date="2022-06" db="EMBL/GenBank/DDBJ databases">
        <title>Complete genome sequences of two strains of the flax pathogen Septoria linicola.</title>
        <authorList>
            <person name="Lapalu N."/>
            <person name="Simon A."/>
            <person name="Demenou B."/>
            <person name="Paumier D."/>
            <person name="Guillot M.-P."/>
            <person name="Gout L."/>
            <person name="Valade R."/>
        </authorList>
    </citation>
    <scope>NUCLEOTIDE SEQUENCE</scope>
    <source>
        <strain evidence="1">SE15195</strain>
    </source>
</reference>
<evidence type="ECO:0000313" key="1">
    <source>
        <dbReference type="EMBL" id="USW51365.1"/>
    </source>
</evidence>
<dbReference type="EMBL" id="CP099420">
    <property type="protein sequence ID" value="USW51365.1"/>
    <property type="molecule type" value="Genomic_DNA"/>
</dbReference>
<gene>
    <name evidence="1" type="ORF">Slin15195_G046840</name>
</gene>
<organism evidence="1 2">
    <name type="scientific">Septoria linicola</name>
    <dbReference type="NCBI Taxonomy" id="215465"/>
    <lineage>
        <taxon>Eukaryota</taxon>
        <taxon>Fungi</taxon>
        <taxon>Dikarya</taxon>
        <taxon>Ascomycota</taxon>
        <taxon>Pezizomycotina</taxon>
        <taxon>Dothideomycetes</taxon>
        <taxon>Dothideomycetidae</taxon>
        <taxon>Mycosphaerellales</taxon>
        <taxon>Mycosphaerellaceae</taxon>
        <taxon>Septoria</taxon>
    </lineage>
</organism>
<name>A0A9Q9ALV1_9PEZI</name>
<evidence type="ECO:0000313" key="2">
    <source>
        <dbReference type="Proteomes" id="UP001056384"/>
    </source>
</evidence>
<accession>A0A9Q9ALV1</accession>
<keyword evidence="2" id="KW-1185">Reference proteome</keyword>
<dbReference type="Proteomes" id="UP001056384">
    <property type="component" value="Chromosome 3"/>
</dbReference>
<dbReference type="AlphaFoldDB" id="A0A9Q9ALV1"/>
<proteinExistence type="predicted"/>